<reference evidence="2" key="1">
    <citation type="submission" date="2017-09" db="EMBL/GenBank/DDBJ databases">
        <title>Depth-based differentiation of microbial function through sediment-hosted aquifers and enrichment of novel symbionts in the deep terrestrial subsurface.</title>
        <authorList>
            <person name="Probst A.J."/>
            <person name="Ladd B."/>
            <person name="Jarett J.K."/>
            <person name="Geller-Mcgrath D.E."/>
            <person name="Sieber C.M.K."/>
            <person name="Emerson J.B."/>
            <person name="Anantharaman K."/>
            <person name="Thomas B.C."/>
            <person name="Malmstrom R."/>
            <person name="Stieglmeier M."/>
            <person name="Klingl A."/>
            <person name="Woyke T."/>
            <person name="Ryan C.M."/>
            <person name="Banfield J.F."/>
        </authorList>
    </citation>
    <scope>NUCLEOTIDE SEQUENCE [LARGE SCALE GENOMIC DNA]</scope>
</reference>
<gene>
    <name evidence="1" type="ORF">COS78_02160</name>
</gene>
<dbReference type="Proteomes" id="UP000231407">
    <property type="component" value="Unassembled WGS sequence"/>
</dbReference>
<dbReference type="AlphaFoldDB" id="A0A2M7AS91"/>
<comment type="caution">
    <text evidence="1">The sequence shown here is derived from an EMBL/GenBank/DDBJ whole genome shotgun (WGS) entry which is preliminary data.</text>
</comment>
<dbReference type="EMBL" id="PEWA01000024">
    <property type="protein sequence ID" value="PIU73487.1"/>
    <property type="molecule type" value="Genomic_DNA"/>
</dbReference>
<evidence type="ECO:0000313" key="1">
    <source>
        <dbReference type="EMBL" id="PIU73487.1"/>
    </source>
</evidence>
<sequence length="184" mass="21658">MLLAVLELYKMETTVFSMDELAQIFPNIKYGNLKRRVSYWVKSGKLIRVRRGLFAKANFNKMELAGKIYRPSYVSLETVLAKDGVVFQKYETIQMASYLSREVTVLGNNYRYFRLKDEVLLNRAGVEKIGGVWMASRERAFLDTLYLRKNYHFDNLGPLDRKKVREMAKIYKSKALLRRVEDYV</sequence>
<accession>A0A2M7AS91</accession>
<proteinExistence type="predicted"/>
<organism evidence="1 2">
    <name type="scientific">Candidatus Shapirobacteria bacterium CG06_land_8_20_14_3_00_40_12</name>
    <dbReference type="NCBI Taxonomy" id="1974881"/>
    <lineage>
        <taxon>Bacteria</taxon>
        <taxon>Candidatus Shapironibacteriota</taxon>
    </lineage>
</organism>
<name>A0A2M7AS91_9BACT</name>
<protein>
    <recommendedName>
        <fullName evidence="3">Transcriptional regulator, AbiEi antitoxin, Type IV TA system</fullName>
    </recommendedName>
</protein>
<evidence type="ECO:0000313" key="2">
    <source>
        <dbReference type="Proteomes" id="UP000231407"/>
    </source>
</evidence>
<evidence type="ECO:0008006" key="3">
    <source>
        <dbReference type="Google" id="ProtNLM"/>
    </source>
</evidence>